<sequence length="1144" mass="129428">MNNFVGTLTLFLTLKYAESYTVVNGCTNTENRTGCYYDVNCVGPVDQLVETYARRQNPYIRHHAYVDQMYDESGMPIPADTTNECSSDDYIHLNGISYNKIHLKYKDTHIEDSEDVPQDNLRSMGYGGYSRSAVQLIVHLDLSNNEYGSAGPNLKAMQYLSFLNLSNNYLTTARLYNHLDLPLLTDLDLSYNMINAIEASSPSQPVNVYRNLKNLNMSHNYLVDIPDAVLDSFTQLETLDLSHNYIDSLSISTFEGIKKLNSLFLSDNRITDINYSFFRFSDLTVLDLSHNRIESLKLHDFEKLTKLETIDLSSNSLVNIESSVFWNMNSLVSLNLHDNKLKVINKDIFANASTLKSVDISQNSFNVLPRGLFRGMFINHFAVNGNNLEGALTSGTFEGLGNVDSLDLSHQHLISIEDNAFLGLTSIKTLLLNNNEIQTLSKNSFRGLRNLNTLDLSHNNITDINFDAQDLVHLRSIVLSYNSLTQIKQENFQGLHLLQFLDLSNNKISQFESNSFKSLRDLVNFEVSNNPLTGSLEERTFDGLYSLPSLVISCTQLTIIKNGSFIGMTQLKELNMSQSKINELQYNAFINTGAIEEIDLSYNQLRVFDINSTELINLRVLLLHKNLLKTISHITFFGLSRLTTLNLGHNNIKDIDYEAFDSQKDLVHLDLSYNLDIVFNDSFILKNNNLRNLYLSGIRNGVSFTQIEDTQLTDLEVCYSGLSNVTAINLRGLSRLENVKLSNNDVVRLEVGAFTNVTQLRSLDMSYNKLTFIQPGVFKDNIRLHTLNISHNSLMTVSYGIFRGLIYLNTLDMSYNSITSLESERFYEVRSLSTLIVDHNKIDSLNAEDFVGTSLTTLSIGGNPLPCEILVNFKKNSVSFAVTAIKIDEHTDENVDGVTCNMNGYTYKRKSNNDSNSNSDESARILNDIRDLLSKMTQQPPVSTTNTSNDKAEQKRYFEYLMNISKQIEQISLKTDKNLSHLSNSTLIVAEETNQTNVLLEKILNALNRKVVQTTTHFPILKDNATNDLVMYINKVREDLEDTLAAEKLNIFEELEKKISELKTQINTSTEISKGPSHDKLLGTKEDNEVSNASSTFTETCVALILIILVCFVLYKFYKSRMFVRASRSYSTRELPGSMESQNL</sequence>
<keyword evidence="3" id="KW-0677">Repeat</keyword>
<dbReference type="EMBL" id="JBEDNZ010000019">
    <property type="protein sequence ID" value="KAL0820144.1"/>
    <property type="molecule type" value="Genomic_DNA"/>
</dbReference>
<keyword evidence="5" id="KW-0175">Coiled coil</keyword>
<keyword evidence="4" id="KW-0325">Glycoprotein</keyword>
<accession>A0ABD0SJX6</accession>
<keyword evidence="6" id="KW-0812">Transmembrane</keyword>
<dbReference type="Proteomes" id="UP001549921">
    <property type="component" value="Unassembled WGS sequence"/>
</dbReference>
<dbReference type="InterPro" id="IPR032675">
    <property type="entry name" value="LRR_dom_sf"/>
</dbReference>
<proteinExistence type="predicted"/>
<dbReference type="SMART" id="SM00369">
    <property type="entry name" value="LRR_TYP"/>
    <property type="match status" value="22"/>
</dbReference>
<dbReference type="Gene3D" id="3.80.10.10">
    <property type="entry name" value="Ribonuclease Inhibitor"/>
    <property type="match status" value="6"/>
</dbReference>
<name>A0ABD0SJX6_LOXSC</name>
<feature type="transmembrane region" description="Helical" evidence="6">
    <location>
        <begin position="1097"/>
        <end position="1118"/>
    </location>
</feature>
<dbReference type="PANTHER" id="PTHR24373:SF275">
    <property type="entry name" value="TIR DOMAIN-CONTAINING PROTEIN"/>
    <property type="match status" value="1"/>
</dbReference>
<evidence type="ECO:0000256" key="5">
    <source>
        <dbReference type="SAM" id="Coils"/>
    </source>
</evidence>
<gene>
    <name evidence="8" type="ORF">ABMA28_006078</name>
</gene>
<comment type="caution">
    <text evidence="8">The sequence shown here is derived from an EMBL/GenBank/DDBJ whole genome shotgun (WGS) entry which is preliminary data.</text>
</comment>
<feature type="signal peptide" evidence="7">
    <location>
        <begin position="1"/>
        <end position="19"/>
    </location>
</feature>
<evidence type="ECO:0000256" key="2">
    <source>
        <dbReference type="ARBA" id="ARBA00022729"/>
    </source>
</evidence>
<dbReference type="AlphaFoldDB" id="A0ABD0SJX6"/>
<organism evidence="8 9">
    <name type="scientific">Loxostege sticticalis</name>
    <name type="common">Beet webworm moth</name>
    <dbReference type="NCBI Taxonomy" id="481309"/>
    <lineage>
        <taxon>Eukaryota</taxon>
        <taxon>Metazoa</taxon>
        <taxon>Ecdysozoa</taxon>
        <taxon>Arthropoda</taxon>
        <taxon>Hexapoda</taxon>
        <taxon>Insecta</taxon>
        <taxon>Pterygota</taxon>
        <taxon>Neoptera</taxon>
        <taxon>Endopterygota</taxon>
        <taxon>Lepidoptera</taxon>
        <taxon>Glossata</taxon>
        <taxon>Ditrysia</taxon>
        <taxon>Pyraloidea</taxon>
        <taxon>Crambidae</taxon>
        <taxon>Pyraustinae</taxon>
        <taxon>Loxostege</taxon>
    </lineage>
</organism>
<dbReference type="FunFam" id="3.80.10.10:FF:000770">
    <property type="entry name" value="Uncharacterized protein"/>
    <property type="match status" value="1"/>
</dbReference>
<evidence type="ECO:0000256" key="7">
    <source>
        <dbReference type="SAM" id="SignalP"/>
    </source>
</evidence>
<evidence type="ECO:0000256" key="6">
    <source>
        <dbReference type="SAM" id="Phobius"/>
    </source>
</evidence>
<keyword evidence="1" id="KW-0433">Leucine-rich repeat</keyword>
<evidence type="ECO:0000256" key="4">
    <source>
        <dbReference type="ARBA" id="ARBA00023180"/>
    </source>
</evidence>
<protein>
    <submittedName>
        <fullName evidence="8">Uncharacterized protein</fullName>
    </submittedName>
</protein>
<keyword evidence="6" id="KW-1133">Transmembrane helix</keyword>
<dbReference type="SMART" id="SM00365">
    <property type="entry name" value="LRR_SD22"/>
    <property type="match status" value="9"/>
</dbReference>
<keyword evidence="6" id="KW-0472">Membrane</keyword>
<feature type="chain" id="PRO_5044890513" evidence="7">
    <location>
        <begin position="20"/>
        <end position="1144"/>
    </location>
</feature>
<dbReference type="InterPro" id="IPR001611">
    <property type="entry name" value="Leu-rich_rpt"/>
</dbReference>
<dbReference type="SUPFAM" id="SSF52058">
    <property type="entry name" value="L domain-like"/>
    <property type="match status" value="3"/>
</dbReference>
<dbReference type="InterPro" id="IPR050328">
    <property type="entry name" value="Dev_Immune_Receptor"/>
</dbReference>
<dbReference type="PRINTS" id="PR00019">
    <property type="entry name" value="LEURICHRPT"/>
</dbReference>
<dbReference type="Pfam" id="PF13855">
    <property type="entry name" value="LRR_8"/>
    <property type="match status" value="8"/>
</dbReference>
<evidence type="ECO:0000256" key="1">
    <source>
        <dbReference type="ARBA" id="ARBA00022614"/>
    </source>
</evidence>
<keyword evidence="2 7" id="KW-0732">Signal</keyword>
<dbReference type="PANTHER" id="PTHR24373">
    <property type="entry name" value="SLIT RELATED LEUCINE-RICH REPEAT NEURONAL PROTEIN"/>
    <property type="match status" value="1"/>
</dbReference>
<dbReference type="PROSITE" id="PS51450">
    <property type="entry name" value="LRR"/>
    <property type="match status" value="9"/>
</dbReference>
<dbReference type="InterPro" id="IPR003591">
    <property type="entry name" value="Leu-rich_rpt_typical-subtyp"/>
</dbReference>
<evidence type="ECO:0000256" key="3">
    <source>
        <dbReference type="ARBA" id="ARBA00022737"/>
    </source>
</evidence>
<feature type="coiled-coil region" evidence="5">
    <location>
        <begin position="1045"/>
        <end position="1072"/>
    </location>
</feature>
<reference evidence="8 9" key="1">
    <citation type="submission" date="2024-06" db="EMBL/GenBank/DDBJ databases">
        <title>A chromosome-level genome assembly of beet webworm, Loxostege sticticalis.</title>
        <authorList>
            <person name="Zhang Y."/>
        </authorList>
    </citation>
    <scope>NUCLEOTIDE SEQUENCE [LARGE SCALE GENOMIC DNA]</scope>
    <source>
        <strain evidence="8">AQ028</strain>
        <tissue evidence="8">Male pupae</tissue>
    </source>
</reference>
<evidence type="ECO:0000313" key="9">
    <source>
        <dbReference type="Proteomes" id="UP001549921"/>
    </source>
</evidence>
<evidence type="ECO:0000313" key="8">
    <source>
        <dbReference type="EMBL" id="KAL0820144.1"/>
    </source>
</evidence>